<proteinExistence type="predicted"/>
<protein>
    <recommendedName>
        <fullName evidence="4">BHLH domain-containing protein</fullName>
    </recommendedName>
</protein>
<dbReference type="AlphaFoldDB" id="A0AAD7MFZ4"/>
<reference evidence="2" key="1">
    <citation type="submission" date="2023-03" db="EMBL/GenBank/DDBJ databases">
        <title>Massive genome expansion in bonnet fungi (Mycena s.s.) driven by repeated elements and novel gene families across ecological guilds.</title>
        <authorList>
            <consortium name="Lawrence Berkeley National Laboratory"/>
            <person name="Harder C.B."/>
            <person name="Miyauchi S."/>
            <person name="Viragh M."/>
            <person name="Kuo A."/>
            <person name="Thoen E."/>
            <person name="Andreopoulos B."/>
            <person name="Lu D."/>
            <person name="Skrede I."/>
            <person name="Drula E."/>
            <person name="Henrissat B."/>
            <person name="Morin E."/>
            <person name="Kohler A."/>
            <person name="Barry K."/>
            <person name="LaButti K."/>
            <person name="Morin E."/>
            <person name="Salamov A."/>
            <person name="Lipzen A."/>
            <person name="Mereny Z."/>
            <person name="Hegedus B."/>
            <person name="Baldrian P."/>
            <person name="Stursova M."/>
            <person name="Weitz H."/>
            <person name="Taylor A."/>
            <person name="Grigoriev I.V."/>
            <person name="Nagy L.G."/>
            <person name="Martin F."/>
            <person name="Kauserud H."/>
        </authorList>
    </citation>
    <scope>NUCLEOTIDE SEQUENCE</scope>
    <source>
        <strain evidence="2">CBHHK182m</strain>
    </source>
</reference>
<comment type="caution">
    <text evidence="2">The sequence shown here is derived from an EMBL/GenBank/DDBJ whole genome shotgun (WGS) entry which is preliminary data.</text>
</comment>
<feature type="compositionally biased region" description="Polar residues" evidence="1">
    <location>
        <begin position="119"/>
        <end position="145"/>
    </location>
</feature>
<evidence type="ECO:0008006" key="4">
    <source>
        <dbReference type="Google" id="ProtNLM"/>
    </source>
</evidence>
<feature type="compositionally biased region" description="Acidic residues" evidence="1">
    <location>
        <begin position="303"/>
        <end position="313"/>
    </location>
</feature>
<dbReference type="PANTHER" id="PTHR47336:SF2">
    <property type="entry name" value="TRANSCRIPTION FACTOR HMS1-RELATED"/>
    <property type="match status" value="1"/>
</dbReference>
<evidence type="ECO:0000313" key="3">
    <source>
        <dbReference type="Proteomes" id="UP001215598"/>
    </source>
</evidence>
<feature type="compositionally biased region" description="Pro residues" evidence="1">
    <location>
        <begin position="148"/>
        <end position="157"/>
    </location>
</feature>
<evidence type="ECO:0000313" key="2">
    <source>
        <dbReference type="EMBL" id="KAJ7715532.1"/>
    </source>
</evidence>
<dbReference type="Gene3D" id="4.10.280.10">
    <property type="entry name" value="Helix-loop-helix DNA-binding domain"/>
    <property type="match status" value="1"/>
</dbReference>
<dbReference type="EMBL" id="JARKIB010000306">
    <property type="protein sequence ID" value="KAJ7715532.1"/>
    <property type="molecule type" value="Genomic_DNA"/>
</dbReference>
<dbReference type="InterPro" id="IPR052099">
    <property type="entry name" value="Regulatory_TF_Diverse"/>
</dbReference>
<gene>
    <name evidence="2" type="ORF">B0H16DRAFT_1805191</name>
</gene>
<dbReference type="PANTHER" id="PTHR47336">
    <property type="entry name" value="TRANSCRIPTION FACTOR HMS1-RELATED"/>
    <property type="match status" value="1"/>
</dbReference>
<accession>A0AAD7MFZ4</accession>
<keyword evidence="3" id="KW-1185">Reference proteome</keyword>
<feature type="region of interest" description="Disordered" evidence="1">
    <location>
        <begin position="1"/>
        <end position="53"/>
    </location>
</feature>
<dbReference type="Proteomes" id="UP001215598">
    <property type="component" value="Unassembled WGS sequence"/>
</dbReference>
<evidence type="ECO:0000256" key="1">
    <source>
        <dbReference type="SAM" id="MobiDB-lite"/>
    </source>
</evidence>
<dbReference type="InterPro" id="IPR036638">
    <property type="entry name" value="HLH_DNA-bd_sf"/>
</dbReference>
<feature type="region of interest" description="Disordered" evidence="1">
    <location>
        <begin position="86"/>
        <end position="194"/>
    </location>
</feature>
<feature type="compositionally biased region" description="Low complexity" evidence="1">
    <location>
        <begin position="164"/>
        <end position="186"/>
    </location>
</feature>
<dbReference type="SUPFAM" id="SSF47459">
    <property type="entry name" value="HLH, helix-loop-helix DNA-binding domain"/>
    <property type="match status" value="1"/>
</dbReference>
<organism evidence="2 3">
    <name type="scientific">Mycena metata</name>
    <dbReference type="NCBI Taxonomy" id="1033252"/>
    <lineage>
        <taxon>Eukaryota</taxon>
        <taxon>Fungi</taxon>
        <taxon>Dikarya</taxon>
        <taxon>Basidiomycota</taxon>
        <taxon>Agaricomycotina</taxon>
        <taxon>Agaricomycetes</taxon>
        <taxon>Agaricomycetidae</taxon>
        <taxon>Agaricales</taxon>
        <taxon>Marasmiineae</taxon>
        <taxon>Mycenaceae</taxon>
        <taxon>Mycena</taxon>
    </lineage>
</organism>
<feature type="compositionally biased region" description="Polar residues" evidence="1">
    <location>
        <begin position="19"/>
        <end position="29"/>
    </location>
</feature>
<name>A0AAD7MFZ4_9AGAR</name>
<feature type="region of interest" description="Disordered" evidence="1">
    <location>
        <begin position="298"/>
        <end position="338"/>
    </location>
</feature>
<dbReference type="GO" id="GO:0046983">
    <property type="term" value="F:protein dimerization activity"/>
    <property type="evidence" value="ECO:0007669"/>
    <property type="project" value="InterPro"/>
</dbReference>
<sequence length="433" mass="46320">MSTLMNDDLGLDPSDPLNLLTQNHSQHNMHQTDDDSSPSVGTPSDWNLLSSMWPPEDKIDNIPSSQAWASTRPTLAFFQFTFAAPSPLPSSESESGGSTGSFSLPSTPATPLPATTPPHNLQTASARTQVSSSPCRSGASPNTTRRPLPAPSYPPPNTAVSAFTTAPVAPSVPPTSATPVQTATQSRPKTSHTTIERRYRTNVNARIQSLHQAVPALRVVDRAAAIKAGELYPGGDASAPENHITARGFVDGVKIVCKCSKAVEYIRVLKNREKRLTRELKGLKTLLRGLVDGTELLASGSASEDDDGEDEEGGGQGRKRKKVKVEHGTPRKVPPLPASDCMHKPAIHIALSVHDVRIISVAPSPSLSFPARIPHILVRLGSPAIASPLRTRAVESSAPQGMHILCNIEYTATAFSPEGPEVFKRYADIYEVK</sequence>
<feature type="compositionally biased region" description="Low complexity" evidence="1">
    <location>
        <begin position="86"/>
        <end position="107"/>
    </location>
</feature>
<feature type="compositionally biased region" description="Polar residues" evidence="1">
    <location>
        <begin position="37"/>
        <end position="50"/>
    </location>
</feature>